<evidence type="ECO:0000313" key="1">
    <source>
        <dbReference type="Proteomes" id="UP000887581"/>
    </source>
</evidence>
<evidence type="ECO:0000313" key="2">
    <source>
        <dbReference type="WBParaSite" id="sdigi.contig665.g9416.t1"/>
    </source>
</evidence>
<organism evidence="1 2">
    <name type="scientific">Setaria digitata</name>
    <dbReference type="NCBI Taxonomy" id="48799"/>
    <lineage>
        <taxon>Eukaryota</taxon>
        <taxon>Metazoa</taxon>
        <taxon>Ecdysozoa</taxon>
        <taxon>Nematoda</taxon>
        <taxon>Chromadorea</taxon>
        <taxon>Rhabditida</taxon>
        <taxon>Spirurina</taxon>
        <taxon>Spiruromorpha</taxon>
        <taxon>Filarioidea</taxon>
        <taxon>Setariidae</taxon>
        <taxon>Setaria</taxon>
    </lineage>
</organism>
<accession>A0A915Q3A3</accession>
<sequence>MSDDGSDSRGNAPEVSAVSSLSCCTPPGLLGSPADFCRVASIYRPVSRARACMFHCGTSQAAFSPSTDFTCHDQQSCETEPESVVIRTFTVHPVYAISRVA</sequence>
<reference evidence="2" key="1">
    <citation type="submission" date="2022-11" db="UniProtKB">
        <authorList>
            <consortium name="WormBaseParasite"/>
        </authorList>
    </citation>
    <scope>IDENTIFICATION</scope>
</reference>
<protein>
    <submittedName>
        <fullName evidence="2">Uncharacterized protein</fullName>
    </submittedName>
</protein>
<name>A0A915Q3A3_9BILA</name>
<dbReference type="Proteomes" id="UP000887581">
    <property type="component" value="Unplaced"/>
</dbReference>
<dbReference type="AlphaFoldDB" id="A0A915Q3A3"/>
<keyword evidence="1" id="KW-1185">Reference proteome</keyword>
<dbReference type="WBParaSite" id="sdigi.contig665.g9416.t1">
    <property type="protein sequence ID" value="sdigi.contig665.g9416.t1"/>
    <property type="gene ID" value="sdigi.contig665.g9416"/>
</dbReference>
<proteinExistence type="predicted"/>